<protein>
    <submittedName>
        <fullName evidence="2">Uncharacterized protein</fullName>
    </submittedName>
</protein>
<dbReference type="AlphaFoldDB" id="A0A6A3IAH3"/>
<dbReference type="EMBL" id="QXFV01003100">
    <property type="protein sequence ID" value="KAE8979999.1"/>
    <property type="molecule type" value="Genomic_DNA"/>
</dbReference>
<accession>A0A6A3IAH3</accession>
<sequence>MAGKSREPREAAKLPKKSVKAAPKTVVRAAAAPDLHPNDDNVIRAAAAPDPHPNDENMIRATTTPDPHNTTTRMRALMTLLLHLGLKARLQEQDESGSGVVSGVIRMRLLWVSDHTYKQWNLVRLHLVDANAPESLEDQLKVFRDPYEERRMDIDSLLLTATLWNVESGSELLPPPGCIVDIKEYNNLRLYGKTQCQLTARLSQMSWIGQKL</sequence>
<dbReference type="Proteomes" id="UP000429607">
    <property type="component" value="Unassembled WGS sequence"/>
</dbReference>
<gene>
    <name evidence="2" type="ORF">PR001_g24395</name>
</gene>
<feature type="region of interest" description="Disordered" evidence="1">
    <location>
        <begin position="49"/>
        <end position="70"/>
    </location>
</feature>
<evidence type="ECO:0000256" key="1">
    <source>
        <dbReference type="SAM" id="MobiDB-lite"/>
    </source>
</evidence>
<organism evidence="2 3">
    <name type="scientific">Phytophthora rubi</name>
    <dbReference type="NCBI Taxonomy" id="129364"/>
    <lineage>
        <taxon>Eukaryota</taxon>
        <taxon>Sar</taxon>
        <taxon>Stramenopiles</taxon>
        <taxon>Oomycota</taxon>
        <taxon>Peronosporomycetes</taxon>
        <taxon>Peronosporales</taxon>
        <taxon>Peronosporaceae</taxon>
        <taxon>Phytophthora</taxon>
    </lineage>
</organism>
<feature type="compositionally biased region" description="Basic and acidic residues" evidence="1">
    <location>
        <begin position="1"/>
        <end position="13"/>
    </location>
</feature>
<proteinExistence type="predicted"/>
<reference evidence="2 3" key="1">
    <citation type="submission" date="2018-09" db="EMBL/GenBank/DDBJ databases">
        <title>Genomic investigation of the strawberry pathogen Phytophthora fragariae indicates pathogenicity is determined by transcriptional variation in three key races.</title>
        <authorList>
            <person name="Adams T.M."/>
            <person name="Armitage A.D."/>
            <person name="Sobczyk M.K."/>
            <person name="Bates H.J."/>
            <person name="Dunwell J.M."/>
            <person name="Nellist C.F."/>
            <person name="Harrison R.J."/>
        </authorList>
    </citation>
    <scope>NUCLEOTIDE SEQUENCE [LARGE SCALE GENOMIC DNA]</scope>
    <source>
        <strain evidence="2 3">SCRP249</strain>
    </source>
</reference>
<feature type="region of interest" description="Disordered" evidence="1">
    <location>
        <begin position="1"/>
        <end position="24"/>
    </location>
</feature>
<evidence type="ECO:0000313" key="3">
    <source>
        <dbReference type="Proteomes" id="UP000429607"/>
    </source>
</evidence>
<evidence type="ECO:0000313" key="2">
    <source>
        <dbReference type="EMBL" id="KAE8979999.1"/>
    </source>
</evidence>
<name>A0A6A3IAH3_9STRA</name>
<comment type="caution">
    <text evidence="2">The sequence shown here is derived from an EMBL/GenBank/DDBJ whole genome shotgun (WGS) entry which is preliminary data.</text>
</comment>